<dbReference type="AlphaFoldDB" id="N1QLY9"/>
<dbReference type="GO" id="GO:0008270">
    <property type="term" value="F:zinc ion binding"/>
    <property type="evidence" value="ECO:0007669"/>
    <property type="project" value="UniProtKB-KW"/>
</dbReference>
<dbReference type="Gene3D" id="3.30.160.60">
    <property type="entry name" value="Classic Zinc Finger"/>
    <property type="match status" value="1"/>
</dbReference>
<dbReference type="InterPro" id="IPR003604">
    <property type="entry name" value="Matrin/U1-like-C_Znf_C2H2"/>
</dbReference>
<reference evidence="8 9" key="1">
    <citation type="journal article" date="2012" name="PLoS Pathog.">
        <title>Diverse lifestyles and strategies of plant pathogenesis encoded in the genomes of eighteen Dothideomycetes fungi.</title>
        <authorList>
            <person name="Ohm R.A."/>
            <person name="Feau N."/>
            <person name="Henrissat B."/>
            <person name="Schoch C.L."/>
            <person name="Horwitz B.A."/>
            <person name="Barry K.W."/>
            <person name="Condon B.J."/>
            <person name="Copeland A.C."/>
            <person name="Dhillon B."/>
            <person name="Glaser F."/>
            <person name="Hesse C.N."/>
            <person name="Kosti I."/>
            <person name="LaButti K."/>
            <person name="Lindquist E.A."/>
            <person name="Lucas S."/>
            <person name="Salamov A.A."/>
            <person name="Bradshaw R.E."/>
            <person name="Ciuffetti L."/>
            <person name="Hamelin R.C."/>
            <person name="Kema G.H.J."/>
            <person name="Lawrence C."/>
            <person name="Scott J.A."/>
            <person name="Spatafora J.W."/>
            <person name="Turgeon B.G."/>
            <person name="de Wit P.J.G.M."/>
            <person name="Zhong S."/>
            <person name="Goodwin S.B."/>
            <person name="Grigoriev I.V."/>
        </authorList>
    </citation>
    <scope>NUCLEOTIDE SEQUENCE [LARGE SCALE GENOMIC DNA]</scope>
    <source>
        <strain evidence="8 9">SO2202</strain>
    </source>
</reference>
<dbReference type="SUPFAM" id="SSF57667">
    <property type="entry name" value="beta-beta-alpha zinc fingers"/>
    <property type="match status" value="1"/>
</dbReference>
<dbReference type="InterPro" id="IPR000690">
    <property type="entry name" value="Matrin/U1-C_Znf_C2H2"/>
</dbReference>
<dbReference type="Pfam" id="PF06220">
    <property type="entry name" value="zf-U1"/>
    <property type="match status" value="1"/>
</dbReference>
<organism evidence="8 9">
    <name type="scientific">Sphaerulina musiva (strain SO2202)</name>
    <name type="common">Poplar stem canker fungus</name>
    <name type="synonym">Septoria musiva</name>
    <dbReference type="NCBI Taxonomy" id="692275"/>
    <lineage>
        <taxon>Eukaryota</taxon>
        <taxon>Fungi</taxon>
        <taxon>Dikarya</taxon>
        <taxon>Ascomycota</taxon>
        <taxon>Pezizomycotina</taxon>
        <taxon>Dothideomycetes</taxon>
        <taxon>Dothideomycetidae</taxon>
        <taxon>Mycosphaerellales</taxon>
        <taxon>Mycosphaerellaceae</taxon>
        <taxon>Sphaerulina</taxon>
    </lineage>
</organism>
<evidence type="ECO:0000256" key="6">
    <source>
        <dbReference type="SAM" id="MobiDB-lite"/>
    </source>
</evidence>
<dbReference type="GeneID" id="27900721"/>
<evidence type="ECO:0000313" key="8">
    <source>
        <dbReference type="EMBL" id="EMF17257.1"/>
    </source>
</evidence>
<dbReference type="RefSeq" id="XP_016765378.1">
    <property type="nucleotide sequence ID" value="XM_016903584.1"/>
</dbReference>
<dbReference type="GO" id="GO:0000398">
    <property type="term" value="P:mRNA splicing, via spliceosome"/>
    <property type="evidence" value="ECO:0007669"/>
    <property type="project" value="InterPro"/>
</dbReference>
<dbReference type="EMBL" id="KB456260">
    <property type="protein sequence ID" value="EMF17257.1"/>
    <property type="molecule type" value="Genomic_DNA"/>
</dbReference>
<comment type="subcellular location">
    <subcellularLocation>
        <location evidence="1">Nucleus</location>
    </subcellularLocation>
</comment>
<keyword evidence="2" id="KW-0479">Metal-binding</keyword>
<evidence type="ECO:0000256" key="4">
    <source>
        <dbReference type="ARBA" id="ARBA00022833"/>
    </source>
</evidence>
<sequence>MSEYWKSTPSYWCKFCSRYVRDTAVERKSHESSAQHQNNIQRSLRELHKGKEREERDKQRAKDEVRRLNGLVGGQTTARTPPPPVSASPDVARTSKLAPSTTAATTAQQRIAHAEQLAAMGVELPEDLKKAITGVGSFELVAAQEVDATPTDAVTVHRSLADILAQERQEQSGIKAETVEGEHVGEKSQSAGVKHKADDGDDDEHDPRDEDAAPKRRKVWGSATKAYPGKAEEVDVGDLDALLGRVKPTVGKVEDGDEVKQEEGLPGKSLSEVPDLIGNATVATTETEAPATSTVMFKKRKGKK</sequence>
<feature type="compositionally biased region" description="Basic and acidic residues" evidence="6">
    <location>
        <begin position="205"/>
        <end position="214"/>
    </location>
</feature>
<evidence type="ECO:0000256" key="1">
    <source>
        <dbReference type="ARBA" id="ARBA00004123"/>
    </source>
</evidence>
<dbReference type="GO" id="GO:0071011">
    <property type="term" value="C:precatalytic spliceosome"/>
    <property type="evidence" value="ECO:0007669"/>
    <property type="project" value="TreeGrafter"/>
</dbReference>
<dbReference type="PANTHER" id="PTHR13173:SF10">
    <property type="entry name" value="WW DOMAIN-BINDING PROTEIN 4"/>
    <property type="match status" value="1"/>
</dbReference>
<keyword evidence="9" id="KW-1185">Reference proteome</keyword>
<dbReference type="InterPro" id="IPR013085">
    <property type="entry name" value="U1-CZ_Znf_C2H2"/>
</dbReference>
<dbReference type="InterPro" id="IPR040023">
    <property type="entry name" value="WBP4"/>
</dbReference>
<evidence type="ECO:0000313" key="9">
    <source>
        <dbReference type="Proteomes" id="UP000016931"/>
    </source>
</evidence>
<evidence type="ECO:0000259" key="7">
    <source>
        <dbReference type="PROSITE" id="PS50171"/>
    </source>
</evidence>
<dbReference type="OrthoDB" id="191651at2759"/>
<evidence type="ECO:0000256" key="2">
    <source>
        <dbReference type="ARBA" id="ARBA00022723"/>
    </source>
</evidence>
<feature type="region of interest" description="Disordered" evidence="6">
    <location>
        <begin position="27"/>
        <end position="96"/>
    </location>
</feature>
<keyword evidence="3" id="KW-0863">Zinc-finger</keyword>
<feature type="compositionally biased region" description="Basic and acidic residues" evidence="6">
    <location>
        <begin position="43"/>
        <end position="67"/>
    </location>
</feature>
<dbReference type="SMART" id="SM00451">
    <property type="entry name" value="ZnF_U1"/>
    <property type="match status" value="1"/>
</dbReference>
<feature type="domain" description="Matrin-type" evidence="7">
    <location>
        <begin position="11"/>
        <end position="42"/>
    </location>
</feature>
<dbReference type="PANTHER" id="PTHR13173">
    <property type="entry name" value="WW DOMAIN BINDING PROTEIN 4"/>
    <property type="match status" value="1"/>
</dbReference>
<dbReference type="STRING" id="692275.N1QLY9"/>
<dbReference type="PROSITE" id="PS50171">
    <property type="entry name" value="ZF_MATRIN"/>
    <property type="match status" value="1"/>
</dbReference>
<feature type="compositionally biased region" description="Basic and acidic residues" evidence="6">
    <location>
        <begin position="177"/>
        <end position="186"/>
    </location>
</feature>
<dbReference type="InterPro" id="IPR036236">
    <property type="entry name" value="Znf_C2H2_sf"/>
</dbReference>
<name>N1QLY9_SPHMS</name>
<evidence type="ECO:0000256" key="3">
    <source>
        <dbReference type="ARBA" id="ARBA00022771"/>
    </source>
</evidence>
<dbReference type="eggNOG" id="KOG0150">
    <property type="taxonomic scope" value="Eukaryota"/>
</dbReference>
<evidence type="ECO:0000256" key="5">
    <source>
        <dbReference type="ARBA" id="ARBA00023242"/>
    </source>
</evidence>
<gene>
    <name evidence="8" type="ORF">SEPMUDRAFT_146334</name>
</gene>
<protein>
    <recommendedName>
        <fullName evidence="7">Matrin-type domain-containing protein</fullName>
    </recommendedName>
</protein>
<dbReference type="HOGENOM" id="CLU_051534_0_0_1"/>
<feature type="region of interest" description="Disordered" evidence="6">
    <location>
        <begin position="167"/>
        <end position="224"/>
    </location>
</feature>
<dbReference type="Proteomes" id="UP000016931">
    <property type="component" value="Unassembled WGS sequence"/>
</dbReference>
<accession>N1QLY9</accession>
<keyword evidence="4" id="KW-0862">Zinc</keyword>
<proteinExistence type="predicted"/>
<dbReference type="GO" id="GO:0003723">
    <property type="term" value="F:RNA binding"/>
    <property type="evidence" value="ECO:0007669"/>
    <property type="project" value="TreeGrafter"/>
</dbReference>
<keyword evidence="5" id="KW-0539">Nucleus</keyword>